<dbReference type="InterPro" id="IPR036291">
    <property type="entry name" value="NAD(P)-bd_dom_sf"/>
</dbReference>
<accession>A0A972VZQ0</accession>
<reference evidence="3" key="1">
    <citation type="submission" date="2020-05" db="EMBL/GenBank/DDBJ databases">
        <title>Sulfur intermediates as new biogeochemical hubs in an aquatic model microbial ecosystem.</title>
        <authorList>
            <person name="Vigneron A."/>
        </authorList>
    </citation>
    <scope>NUCLEOTIDE SEQUENCE</scope>
    <source>
        <strain evidence="3">Bin.250</strain>
    </source>
</reference>
<feature type="domain" description="GFO/IDH/MocA-like oxidoreductase" evidence="2">
    <location>
        <begin position="118"/>
        <end position="242"/>
    </location>
</feature>
<dbReference type="PANTHER" id="PTHR43249">
    <property type="entry name" value="UDP-N-ACETYL-2-AMINO-2-DEOXY-D-GLUCURONATE OXIDASE"/>
    <property type="match status" value="1"/>
</dbReference>
<comment type="caution">
    <text evidence="3">The sequence shown here is derived from an EMBL/GenBank/DDBJ whole genome shotgun (WGS) entry which is preliminary data.</text>
</comment>
<evidence type="ECO:0000259" key="2">
    <source>
        <dbReference type="Pfam" id="PF22725"/>
    </source>
</evidence>
<dbReference type="SUPFAM" id="SSF55347">
    <property type="entry name" value="Glyceraldehyde-3-phosphate dehydrogenase-like, C-terminal domain"/>
    <property type="match status" value="1"/>
</dbReference>
<dbReference type="Pfam" id="PF01408">
    <property type="entry name" value="GFO_IDH_MocA"/>
    <property type="match status" value="1"/>
</dbReference>
<dbReference type="InterPro" id="IPR000683">
    <property type="entry name" value="Gfo/Idh/MocA-like_OxRdtase_N"/>
</dbReference>
<evidence type="ECO:0000313" key="3">
    <source>
        <dbReference type="EMBL" id="NQV65647.1"/>
    </source>
</evidence>
<dbReference type="Pfam" id="PF22725">
    <property type="entry name" value="GFO_IDH_MocA_C3"/>
    <property type="match status" value="1"/>
</dbReference>
<dbReference type="InterPro" id="IPR052515">
    <property type="entry name" value="Gfo/Idh/MocA_Oxidoreductase"/>
</dbReference>
<name>A0A972VZQ0_9GAMM</name>
<feature type="domain" description="Gfo/Idh/MocA-like oxidoreductase N-terminal" evidence="1">
    <location>
        <begin position="2"/>
        <end position="106"/>
    </location>
</feature>
<evidence type="ECO:0000259" key="1">
    <source>
        <dbReference type="Pfam" id="PF01408"/>
    </source>
</evidence>
<dbReference type="Gene3D" id="3.30.360.10">
    <property type="entry name" value="Dihydrodipicolinate Reductase, domain 2"/>
    <property type="match status" value="1"/>
</dbReference>
<dbReference type="Gene3D" id="3.40.50.720">
    <property type="entry name" value="NAD(P)-binding Rossmann-like Domain"/>
    <property type="match status" value="1"/>
</dbReference>
<gene>
    <name evidence="3" type="ORF">HQ497_09815</name>
</gene>
<dbReference type="GO" id="GO:0000166">
    <property type="term" value="F:nucleotide binding"/>
    <property type="evidence" value="ECO:0007669"/>
    <property type="project" value="InterPro"/>
</dbReference>
<dbReference type="Proteomes" id="UP000754644">
    <property type="component" value="Unassembled WGS sequence"/>
</dbReference>
<protein>
    <submittedName>
        <fullName evidence="3">Gfo/Idh/MocA family oxidoreductase</fullName>
    </submittedName>
</protein>
<dbReference type="EMBL" id="JABMOJ010000365">
    <property type="protein sequence ID" value="NQV65647.1"/>
    <property type="molecule type" value="Genomic_DNA"/>
</dbReference>
<dbReference type="PANTHER" id="PTHR43249:SF1">
    <property type="entry name" value="D-GLUCOSIDE 3-DEHYDROGENASE"/>
    <property type="match status" value="1"/>
</dbReference>
<dbReference type="SUPFAM" id="SSF51735">
    <property type="entry name" value="NAD(P)-binding Rossmann-fold domains"/>
    <property type="match status" value="1"/>
</dbReference>
<organism evidence="3 4">
    <name type="scientific">SAR86 cluster bacterium</name>
    <dbReference type="NCBI Taxonomy" id="2030880"/>
    <lineage>
        <taxon>Bacteria</taxon>
        <taxon>Pseudomonadati</taxon>
        <taxon>Pseudomonadota</taxon>
        <taxon>Gammaproteobacteria</taxon>
        <taxon>SAR86 cluster</taxon>
    </lineage>
</organism>
<dbReference type="AlphaFoldDB" id="A0A972VZQ0"/>
<proteinExistence type="predicted"/>
<dbReference type="InterPro" id="IPR055170">
    <property type="entry name" value="GFO_IDH_MocA-like_dom"/>
</dbReference>
<evidence type="ECO:0000313" key="4">
    <source>
        <dbReference type="Proteomes" id="UP000754644"/>
    </source>
</evidence>
<sequence>MGSSHCRLIESIDNIVLAAVCDIDSARLAKIVSRYGCRGYATSTELINAGDCDAILVATPHYDHTTIGIATLQAGLHLLVEKPISVHKADCEKLIRAHRHPDKQVFAAMFNQRTNKHYQHIKQLIDSGELGQVRRISWTITDWFRSQRYYDSGGWRATWAGEGGGVLLNQCPHQLDLLHWLFGMPTALRAQGKVGKHHNIEVEDDITCWLEYANGATGVFTTTTGEAPGINRLEIAADRGLLVYDTAEGKITFLKNDITVTQAIKDNGPFEKPKSTRIEFDIIDTGRQHAEVLENFADAILHGTEVLAKGNEGVHSVELANAMIYSALNGKTVTLPINARRYTNFLKARIRQSTVNKPQGNTEITDLSNTF</sequence>